<feature type="domain" description="ZP" evidence="16">
    <location>
        <begin position="84"/>
        <end position="344"/>
    </location>
</feature>
<dbReference type="RefSeq" id="XP_016888570.1">
    <property type="nucleotide sequence ID" value="XM_017033081.2"/>
</dbReference>
<keyword evidence="12 14" id="KW-1015">Disulfide bond</keyword>
<dbReference type="FunFam" id="2.60.40.4100:FF:000002">
    <property type="entry name" value="Zona pellucida sperm-binding protein 3"/>
    <property type="match status" value="1"/>
</dbReference>
<dbReference type="GO" id="GO:2000344">
    <property type="term" value="P:positive regulation of acrosome reaction"/>
    <property type="evidence" value="ECO:0007669"/>
    <property type="project" value="UniProtKB-UniRule"/>
</dbReference>
<keyword evidence="11" id="KW-0472">Membrane</keyword>
<dbReference type="GO" id="GO:0005886">
    <property type="term" value="C:plasma membrane"/>
    <property type="evidence" value="ECO:0007669"/>
    <property type="project" value="UniProtKB-SubCell"/>
</dbReference>
<evidence type="ECO:0000256" key="2">
    <source>
        <dbReference type="ARBA" id="ARBA00006735"/>
    </source>
</evidence>
<dbReference type="PANTHER" id="PTHR11576">
    <property type="entry name" value="ZONA PELLUCIDA SPERM-BINDING PROTEIN 3"/>
    <property type="match status" value="1"/>
</dbReference>
<dbReference type="GeneTree" id="ENSGT01030000234567"/>
<reference evidence="17" key="2">
    <citation type="submission" date="2025-08" db="UniProtKB">
        <authorList>
            <consortium name="Ensembl"/>
        </authorList>
    </citation>
    <scope>IDENTIFICATION</scope>
</reference>
<organism evidence="17 18">
    <name type="scientific">Cynoglossus semilaevis</name>
    <name type="common">Tongue sole</name>
    <dbReference type="NCBI Taxonomy" id="244447"/>
    <lineage>
        <taxon>Eukaryota</taxon>
        <taxon>Metazoa</taxon>
        <taxon>Chordata</taxon>
        <taxon>Craniata</taxon>
        <taxon>Vertebrata</taxon>
        <taxon>Euteleostomi</taxon>
        <taxon>Actinopterygii</taxon>
        <taxon>Neopterygii</taxon>
        <taxon>Teleostei</taxon>
        <taxon>Neoteleostei</taxon>
        <taxon>Acanthomorphata</taxon>
        <taxon>Carangaria</taxon>
        <taxon>Pleuronectiformes</taxon>
        <taxon>Pleuronectoidei</taxon>
        <taxon>Cynoglossidae</taxon>
        <taxon>Cynoglossinae</taxon>
        <taxon>Cynoglossus</taxon>
    </lineage>
</organism>
<evidence type="ECO:0000256" key="1">
    <source>
        <dbReference type="ARBA" id="ARBA00004498"/>
    </source>
</evidence>
<comment type="PTM">
    <text evidence="14">Proteolytically cleaved before the transmembrane segment to yield the secreted ectodomain incorporated in the zona pellucida.</text>
</comment>
<dbReference type="GO" id="GO:0032190">
    <property type="term" value="F:acrosin binding"/>
    <property type="evidence" value="ECO:0007669"/>
    <property type="project" value="TreeGrafter"/>
</dbReference>
<dbReference type="Gene3D" id="2.60.40.4100">
    <property type="entry name" value="Zona pellucida, ZP-C domain"/>
    <property type="match status" value="1"/>
</dbReference>
<comment type="similarity">
    <text evidence="2 14">Belongs to the ZP domain family. ZPC subfamily.</text>
</comment>
<evidence type="ECO:0000256" key="7">
    <source>
        <dbReference type="ARBA" id="ARBA00022685"/>
    </source>
</evidence>
<dbReference type="FunFam" id="2.60.40.3210:FF:000001">
    <property type="entry name" value="Zona pellucida sperm-binding protein 3"/>
    <property type="match status" value="1"/>
</dbReference>
<dbReference type="Pfam" id="PF00100">
    <property type="entry name" value="Zona_pellucida"/>
    <property type="match status" value="1"/>
</dbReference>
<keyword evidence="6 14" id="KW-0272">Extracellular matrix</keyword>
<evidence type="ECO:0000256" key="12">
    <source>
        <dbReference type="ARBA" id="ARBA00023157"/>
    </source>
</evidence>
<dbReference type="PANTHER" id="PTHR11576:SF2">
    <property type="entry name" value="ZONA PELLUCIDA SPERM-BINDING PROTEIN 3"/>
    <property type="match status" value="1"/>
</dbReference>
<dbReference type="GeneID" id="103380130"/>
<dbReference type="InterPro" id="IPR055356">
    <property type="entry name" value="ZP-N"/>
</dbReference>
<keyword evidence="7 14" id="KW-0165">Cleavage on pair of basic residues</keyword>
<evidence type="ECO:0000256" key="10">
    <source>
        <dbReference type="ARBA" id="ARBA00022989"/>
    </source>
</evidence>
<keyword evidence="4 14" id="KW-1003">Cell membrane</keyword>
<evidence type="ECO:0000256" key="5">
    <source>
        <dbReference type="ARBA" id="ARBA00022525"/>
    </source>
</evidence>
<dbReference type="KEGG" id="csem:103380130"/>
<reference evidence="17" key="3">
    <citation type="submission" date="2025-09" db="UniProtKB">
        <authorList>
            <consortium name="Ensembl"/>
        </authorList>
    </citation>
    <scope>IDENTIFICATION</scope>
</reference>
<dbReference type="InterPro" id="IPR055355">
    <property type="entry name" value="ZP-C"/>
</dbReference>
<dbReference type="Proteomes" id="UP000265120">
    <property type="component" value="Chromosome 6"/>
</dbReference>
<reference evidence="17 18" key="1">
    <citation type="journal article" date="2014" name="Nat. Genet.">
        <title>Whole-genome sequence of a flatfish provides insights into ZW sex chromosome evolution and adaptation to a benthic lifestyle.</title>
        <authorList>
            <person name="Chen S."/>
            <person name="Zhang G."/>
            <person name="Shao C."/>
            <person name="Huang Q."/>
            <person name="Liu G."/>
            <person name="Zhang P."/>
            <person name="Song W."/>
            <person name="An N."/>
            <person name="Chalopin D."/>
            <person name="Volff J.N."/>
            <person name="Hong Y."/>
            <person name="Li Q."/>
            <person name="Sha Z."/>
            <person name="Zhou H."/>
            <person name="Xie M."/>
            <person name="Yu Q."/>
            <person name="Liu Y."/>
            <person name="Xiang H."/>
            <person name="Wang N."/>
            <person name="Wu K."/>
            <person name="Yang C."/>
            <person name="Zhou Q."/>
            <person name="Liao X."/>
            <person name="Yang L."/>
            <person name="Hu Q."/>
            <person name="Zhang J."/>
            <person name="Meng L."/>
            <person name="Jin L."/>
            <person name="Tian Y."/>
            <person name="Lian J."/>
            <person name="Yang J."/>
            <person name="Miao G."/>
            <person name="Liu S."/>
            <person name="Liang Z."/>
            <person name="Yan F."/>
            <person name="Li Y."/>
            <person name="Sun B."/>
            <person name="Zhang H."/>
            <person name="Zhang J."/>
            <person name="Zhu Y."/>
            <person name="Du M."/>
            <person name="Zhao Y."/>
            <person name="Schartl M."/>
            <person name="Tang Q."/>
            <person name="Wang J."/>
        </authorList>
    </citation>
    <scope>NUCLEOTIDE SEQUENCE</scope>
</reference>
<feature type="region of interest" description="Disordered" evidence="15">
    <location>
        <begin position="24"/>
        <end position="50"/>
    </location>
</feature>
<dbReference type="GO" id="GO:0007339">
    <property type="term" value="P:binding of sperm to zona pellucida"/>
    <property type="evidence" value="ECO:0007669"/>
    <property type="project" value="UniProtKB-UniRule"/>
</dbReference>
<comment type="domain">
    <text evidence="14">The ZP domain is involved in the polymerization of the ZP proteins to form the zona pellucida.</text>
</comment>
<dbReference type="SMART" id="SM00241">
    <property type="entry name" value="ZP"/>
    <property type="match status" value="1"/>
</dbReference>
<keyword evidence="18" id="KW-1185">Reference proteome</keyword>
<accession>A0A3P8V8J2</accession>
<evidence type="ECO:0000256" key="6">
    <source>
        <dbReference type="ARBA" id="ARBA00022530"/>
    </source>
</evidence>
<evidence type="ECO:0000256" key="8">
    <source>
        <dbReference type="ARBA" id="ARBA00022692"/>
    </source>
</evidence>
<dbReference type="PRINTS" id="PR00023">
    <property type="entry name" value="ZPELLUCIDA"/>
</dbReference>
<dbReference type="InterPro" id="IPR001507">
    <property type="entry name" value="ZP_dom"/>
</dbReference>
<evidence type="ECO:0000256" key="11">
    <source>
        <dbReference type="ARBA" id="ARBA00023136"/>
    </source>
</evidence>
<comment type="function">
    <text evidence="14">Component of the zona pellucida, an extracellular matrix surrounding oocytes which mediates sperm binding, induction of the acrosome reaction and prevents post-fertilization polyspermy. The zona pellucida is composed of 3 to 4 glycoproteins, ZP1, ZP2, ZP3, and ZP4. ZP3 is essential for sperm binding and zona matrix formation.</text>
</comment>
<feature type="compositionally biased region" description="Low complexity" evidence="15">
    <location>
        <begin position="33"/>
        <end position="45"/>
    </location>
</feature>
<evidence type="ECO:0000256" key="15">
    <source>
        <dbReference type="SAM" id="MobiDB-lite"/>
    </source>
</evidence>
<dbReference type="OMA" id="PSYAFID"/>
<sequence length="447" mass="48559">MMKCTAVCLVALSLLGSLCDAQWPQKPSKPSYPQAESKQQPQQSKQEFEKPLTWTYPQVPEPQPKPDVPFELRYPVPAATVAVECRESVAHVEVKKDMFGIGQFINPNDLTLGTCGAVAEDNAAHVLIFEAQLHDCGSTLAMGGEYFVYTFTLNYNPQSLGGSPVVRTSQAAVIVECHYPRKHNVSSLPIDPLWIPFSAVKIAEEFLSFTLTLMTDDWQFERPSYQYFLGDMINIEATVKQYFHAPLRVYVDNCVATLTTDALSNPRYAFIENHGCFVDARITGSASKFLARSAEYKLQFQLEAFRFQGADSGIIYITCHLKATLAAYQYDNEHRACSYINGWREVSGTPSVCDSCESANFGPVGGSAGAIASGISTAAAQGVSGSGSSTGGYGGGSSTGGYGGGYVGHFGKPSNPGRKIRDLSKQEAFEWEGIVTVGVNIEDKMEA</sequence>
<evidence type="ECO:0000313" key="17">
    <source>
        <dbReference type="Ensembl" id="ENSCSEP00000008755.1"/>
    </source>
</evidence>
<evidence type="ECO:0000256" key="13">
    <source>
        <dbReference type="ARBA" id="ARBA00023180"/>
    </source>
</evidence>
<protein>
    <recommendedName>
        <fullName evidence="3 14">Zona pellucida sperm-binding protein 3</fullName>
    </recommendedName>
</protein>
<evidence type="ECO:0000256" key="9">
    <source>
        <dbReference type="ARBA" id="ARBA00022729"/>
    </source>
</evidence>
<dbReference type="AlphaFoldDB" id="A0A3P8V8J2"/>
<evidence type="ECO:0000259" key="16">
    <source>
        <dbReference type="PROSITE" id="PS51034"/>
    </source>
</evidence>
<keyword evidence="8" id="KW-0812">Transmembrane</keyword>
<dbReference type="Gene3D" id="2.60.40.3210">
    <property type="entry name" value="Zona pellucida, ZP-N domain"/>
    <property type="match status" value="1"/>
</dbReference>
<dbReference type="STRING" id="244447.ENSCSEP00000008755"/>
<dbReference type="Pfam" id="PF23344">
    <property type="entry name" value="ZP-N"/>
    <property type="match status" value="1"/>
</dbReference>
<evidence type="ECO:0000256" key="4">
    <source>
        <dbReference type="ARBA" id="ARBA00022475"/>
    </source>
</evidence>
<dbReference type="GO" id="GO:0035804">
    <property type="term" value="F:structural constituent of egg coat"/>
    <property type="evidence" value="ECO:0007669"/>
    <property type="project" value="UniProtKB-UniRule"/>
</dbReference>
<evidence type="ECO:0000256" key="14">
    <source>
        <dbReference type="RuleBase" id="RU367066"/>
    </source>
</evidence>
<dbReference type="GO" id="GO:0035803">
    <property type="term" value="P:egg coat formation"/>
    <property type="evidence" value="ECO:0007669"/>
    <property type="project" value="UniProtKB-UniRule"/>
</dbReference>
<name>A0A3P8V8J2_CYNSE</name>
<feature type="chain" id="PRO_5025704709" description="Zona pellucida sperm-binding protein 3" evidence="14">
    <location>
        <begin position="22"/>
        <end position="447"/>
    </location>
</feature>
<dbReference type="InterPro" id="IPR042235">
    <property type="entry name" value="ZP-C_dom"/>
</dbReference>
<keyword evidence="5 14" id="KW-0964">Secreted</keyword>
<keyword evidence="13" id="KW-0325">Glycoprotein</keyword>
<proteinExistence type="inferred from homology"/>
<dbReference type="GO" id="GO:0035805">
    <property type="term" value="C:egg coat"/>
    <property type="evidence" value="ECO:0007669"/>
    <property type="project" value="UniProtKB-SubCell"/>
</dbReference>
<feature type="signal peptide" evidence="14">
    <location>
        <begin position="1"/>
        <end position="21"/>
    </location>
</feature>
<dbReference type="InParanoid" id="A0A3P8V8J2"/>
<dbReference type="OrthoDB" id="8880842at2759"/>
<keyword evidence="10" id="KW-1133">Transmembrane helix</keyword>
<evidence type="ECO:0000256" key="3">
    <source>
        <dbReference type="ARBA" id="ARBA00017980"/>
    </source>
</evidence>
<comment type="subcellular location">
    <subcellularLocation>
        <location evidence="1">Secreted</location>
        <location evidence="1">Extracellular space</location>
        <location evidence="1">Extracellular matrix</location>
    </subcellularLocation>
    <subcellularLocation>
        <location evidence="14">Zona pellucida</location>
    </subcellularLocation>
    <subcellularLocation>
        <location evidence="14">Cell membrane</location>
        <topology evidence="14">Single-pass type I membrane protein</topology>
    </subcellularLocation>
</comment>
<dbReference type="FunCoup" id="A0A3P8V8J2">
    <property type="interactions" value="1169"/>
</dbReference>
<dbReference type="InterPro" id="IPR048290">
    <property type="entry name" value="ZP_chr"/>
</dbReference>
<dbReference type="Ensembl" id="ENSCSET00000008848.1">
    <property type="protein sequence ID" value="ENSCSEP00000008755.1"/>
    <property type="gene ID" value="ENSCSEG00000005600.1"/>
</dbReference>
<evidence type="ECO:0000313" key="18">
    <source>
        <dbReference type="Proteomes" id="UP000265120"/>
    </source>
</evidence>
<dbReference type="PROSITE" id="PS51034">
    <property type="entry name" value="ZP_2"/>
    <property type="match status" value="1"/>
</dbReference>
<keyword evidence="9 14" id="KW-0732">Signal</keyword>